<organism evidence="2 3">
    <name type="scientific">Micromonospora chaiyaphumensis</name>
    <dbReference type="NCBI Taxonomy" id="307119"/>
    <lineage>
        <taxon>Bacteria</taxon>
        <taxon>Bacillati</taxon>
        <taxon>Actinomycetota</taxon>
        <taxon>Actinomycetes</taxon>
        <taxon>Micromonosporales</taxon>
        <taxon>Micromonosporaceae</taxon>
        <taxon>Micromonospora</taxon>
    </lineage>
</organism>
<reference evidence="3" key="1">
    <citation type="submission" date="2016-06" db="EMBL/GenBank/DDBJ databases">
        <authorList>
            <person name="Varghese N."/>
            <person name="Submissions Spin"/>
        </authorList>
    </citation>
    <scope>NUCLEOTIDE SEQUENCE [LARGE SCALE GENOMIC DNA]</scope>
    <source>
        <strain evidence="3">DSM 45246</strain>
    </source>
</reference>
<accession>A0A1C4YMP4</accession>
<evidence type="ECO:0000313" key="2">
    <source>
        <dbReference type="EMBL" id="SCF21928.1"/>
    </source>
</evidence>
<feature type="region of interest" description="Disordered" evidence="1">
    <location>
        <begin position="1"/>
        <end position="39"/>
    </location>
</feature>
<sequence>MTAAAAAAGCRGAYNQPPHPGFHLGDGMGTPPAPNIYLR</sequence>
<dbReference type="Proteomes" id="UP000199629">
    <property type="component" value="Unassembled WGS sequence"/>
</dbReference>
<name>A0A1C4YMP4_9ACTN</name>
<dbReference type="AlphaFoldDB" id="A0A1C4YMP4"/>
<dbReference type="EMBL" id="FMCS01000009">
    <property type="protein sequence ID" value="SCF21928.1"/>
    <property type="molecule type" value="Genomic_DNA"/>
</dbReference>
<evidence type="ECO:0000256" key="1">
    <source>
        <dbReference type="SAM" id="MobiDB-lite"/>
    </source>
</evidence>
<gene>
    <name evidence="2" type="ORF">GA0070214_10953</name>
</gene>
<evidence type="ECO:0000313" key="3">
    <source>
        <dbReference type="Proteomes" id="UP000199629"/>
    </source>
</evidence>
<keyword evidence="3" id="KW-1185">Reference proteome</keyword>
<protein>
    <submittedName>
        <fullName evidence="2">Uncharacterized protein</fullName>
    </submittedName>
</protein>
<proteinExistence type="predicted"/>